<dbReference type="CDD" id="cd06173">
    <property type="entry name" value="MFS_MefA_like"/>
    <property type="match status" value="1"/>
</dbReference>
<comment type="subcellular location">
    <subcellularLocation>
        <location evidence="1">Cell membrane</location>
        <topology evidence="1">Multi-pass membrane protein</topology>
    </subcellularLocation>
</comment>
<dbReference type="GO" id="GO:0005886">
    <property type="term" value="C:plasma membrane"/>
    <property type="evidence" value="ECO:0007669"/>
    <property type="project" value="UniProtKB-SubCell"/>
</dbReference>
<feature type="transmembrane region" description="Helical" evidence="7">
    <location>
        <begin position="21"/>
        <end position="39"/>
    </location>
</feature>
<dbReference type="PANTHER" id="PTHR23513:SF11">
    <property type="entry name" value="STAPHYLOFERRIN A TRANSPORTER"/>
    <property type="match status" value="1"/>
</dbReference>
<feature type="transmembrane region" description="Helical" evidence="7">
    <location>
        <begin position="140"/>
        <end position="164"/>
    </location>
</feature>
<name>A0A1C4V2P2_9ACTN</name>
<feature type="domain" description="Major facilitator superfamily (MFS) profile" evidence="8">
    <location>
        <begin position="9"/>
        <end position="394"/>
    </location>
</feature>
<accession>A0A1C4V2P2</accession>
<dbReference type="EMBL" id="FMCW01000006">
    <property type="protein sequence ID" value="SCE78252.1"/>
    <property type="molecule type" value="Genomic_DNA"/>
</dbReference>
<keyword evidence="5 7" id="KW-0472">Membrane</keyword>
<dbReference type="PANTHER" id="PTHR23513">
    <property type="entry name" value="INTEGRAL MEMBRANE EFFLUX PROTEIN-RELATED"/>
    <property type="match status" value="1"/>
</dbReference>
<protein>
    <submittedName>
        <fullName evidence="9">Predicted arabinose efflux permease, MFS family</fullName>
    </submittedName>
</protein>
<evidence type="ECO:0000256" key="3">
    <source>
        <dbReference type="ARBA" id="ARBA00022692"/>
    </source>
</evidence>
<dbReference type="SUPFAM" id="SSF103473">
    <property type="entry name" value="MFS general substrate transporter"/>
    <property type="match status" value="1"/>
</dbReference>
<dbReference type="Pfam" id="PF07690">
    <property type="entry name" value="MFS_1"/>
    <property type="match status" value="1"/>
</dbReference>
<feature type="transmembrane region" description="Helical" evidence="7">
    <location>
        <begin position="74"/>
        <end position="95"/>
    </location>
</feature>
<evidence type="ECO:0000313" key="9">
    <source>
        <dbReference type="EMBL" id="SCE78252.1"/>
    </source>
</evidence>
<evidence type="ECO:0000313" key="10">
    <source>
        <dbReference type="Proteomes" id="UP000199375"/>
    </source>
</evidence>
<gene>
    <name evidence="9" type="ORF">GA0070558_106138</name>
</gene>
<evidence type="ECO:0000256" key="5">
    <source>
        <dbReference type="ARBA" id="ARBA00023136"/>
    </source>
</evidence>
<feature type="transmembrane region" description="Helical" evidence="7">
    <location>
        <begin position="279"/>
        <end position="297"/>
    </location>
</feature>
<feature type="transmembrane region" description="Helical" evidence="7">
    <location>
        <begin position="372"/>
        <end position="389"/>
    </location>
</feature>
<feature type="transmembrane region" description="Helical" evidence="7">
    <location>
        <begin position="45"/>
        <end position="67"/>
    </location>
</feature>
<keyword evidence="3 7" id="KW-0812">Transmembrane</keyword>
<dbReference type="Gene3D" id="1.20.1250.20">
    <property type="entry name" value="MFS general substrate transporter like domains"/>
    <property type="match status" value="1"/>
</dbReference>
<feature type="transmembrane region" description="Helical" evidence="7">
    <location>
        <begin position="345"/>
        <end position="366"/>
    </location>
</feature>
<evidence type="ECO:0000256" key="6">
    <source>
        <dbReference type="SAM" id="MobiDB-lite"/>
    </source>
</evidence>
<evidence type="ECO:0000256" key="1">
    <source>
        <dbReference type="ARBA" id="ARBA00004651"/>
    </source>
</evidence>
<feature type="transmembrane region" description="Helical" evidence="7">
    <location>
        <begin position="252"/>
        <end position="272"/>
    </location>
</feature>
<dbReference type="PROSITE" id="PS50850">
    <property type="entry name" value="MFS"/>
    <property type="match status" value="1"/>
</dbReference>
<organism evidence="9 10">
    <name type="scientific">Micromonospora haikouensis</name>
    <dbReference type="NCBI Taxonomy" id="686309"/>
    <lineage>
        <taxon>Bacteria</taxon>
        <taxon>Bacillati</taxon>
        <taxon>Actinomycetota</taxon>
        <taxon>Actinomycetes</taxon>
        <taxon>Micromonosporales</taxon>
        <taxon>Micromonosporaceae</taxon>
        <taxon>Micromonospora</taxon>
    </lineage>
</organism>
<proteinExistence type="predicted"/>
<evidence type="ECO:0000259" key="8">
    <source>
        <dbReference type="PROSITE" id="PS50850"/>
    </source>
</evidence>
<feature type="transmembrane region" description="Helical" evidence="7">
    <location>
        <begin position="101"/>
        <end position="119"/>
    </location>
</feature>
<dbReference type="PRINTS" id="PR01988">
    <property type="entry name" value="EXPORTERBACE"/>
</dbReference>
<dbReference type="RefSeq" id="WP_141722175.1">
    <property type="nucleotide sequence ID" value="NZ_FMCW01000006.1"/>
</dbReference>
<dbReference type="InterPro" id="IPR022324">
    <property type="entry name" value="Bacilysin_exporter_BacE_put"/>
</dbReference>
<dbReference type="InterPro" id="IPR011701">
    <property type="entry name" value="MFS"/>
</dbReference>
<feature type="transmembrane region" description="Helical" evidence="7">
    <location>
        <begin position="170"/>
        <end position="191"/>
    </location>
</feature>
<reference evidence="9 10" key="1">
    <citation type="submission" date="2016-06" db="EMBL/GenBank/DDBJ databases">
        <authorList>
            <person name="Kjaerup R.B."/>
            <person name="Dalgaard T.S."/>
            <person name="Juul-Madsen H.R."/>
        </authorList>
    </citation>
    <scope>NUCLEOTIDE SEQUENCE [LARGE SCALE GENOMIC DNA]</scope>
    <source>
        <strain evidence="9 10">DSM 45626</strain>
    </source>
</reference>
<evidence type="ECO:0000256" key="4">
    <source>
        <dbReference type="ARBA" id="ARBA00022989"/>
    </source>
</evidence>
<evidence type="ECO:0000256" key="2">
    <source>
        <dbReference type="ARBA" id="ARBA00022475"/>
    </source>
</evidence>
<dbReference type="Proteomes" id="UP000199375">
    <property type="component" value="Unassembled WGS sequence"/>
</dbReference>
<feature type="region of interest" description="Disordered" evidence="6">
    <location>
        <begin position="399"/>
        <end position="439"/>
    </location>
</feature>
<dbReference type="InterPro" id="IPR020846">
    <property type="entry name" value="MFS_dom"/>
</dbReference>
<dbReference type="GO" id="GO:0022857">
    <property type="term" value="F:transmembrane transporter activity"/>
    <property type="evidence" value="ECO:0007669"/>
    <property type="project" value="InterPro"/>
</dbReference>
<evidence type="ECO:0000256" key="7">
    <source>
        <dbReference type="SAM" id="Phobius"/>
    </source>
</evidence>
<sequence length="439" mass="44112">MLAPLRHRAFRWLAAGRMVNMLGNGVAPIALAFAVLDLTGSVRDLGLVVGVRSLMTVLFVLFGGVVADRIPRRLVLVGSNVLGAATQAAVAAVVLTGTATIPLLLALGAANGVVSALAQPASAAATPQTVPPELLQQANALIRLGINAGSIGGAAAGGLLVAAVGPGWGLAVDAATFAVAALAFAGVRVAAPKARSSRTGVVADLRVGWTEFTARTWVWAVVLGFMVLNACLAGGVNVLGPAVADSTVGRSGWGVVLAAQTVGMVLGGLIALRIRVRRLLLLGVACMFAESLLLLGLALAPTILVLVAAALAVGIAVEQFTVAWDTSIAQHIPADRLARVYSYDMLGSWIAMPLGQVTVGPLAATIGARDTLLALAGLVVLAVGGMLASRDVRRLRALPPGRAAEEARPAGEPPAADGRPADPAPAGAGGDAADRTPVG</sequence>
<keyword evidence="4 7" id="KW-1133">Transmembrane helix</keyword>
<keyword evidence="2" id="KW-1003">Cell membrane</keyword>
<feature type="transmembrane region" description="Helical" evidence="7">
    <location>
        <begin position="303"/>
        <end position="324"/>
    </location>
</feature>
<dbReference type="InterPro" id="IPR036259">
    <property type="entry name" value="MFS_trans_sf"/>
</dbReference>
<feature type="transmembrane region" description="Helical" evidence="7">
    <location>
        <begin position="216"/>
        <end position="240"/>
    </location>
</feature>
<dbReference type="AlphaFoldDB" id="A0A1C4V2P2"/>